<feature type="transmembrane region" description="Helical" evidence="6">
    <location>
        <begin position="319"/>
        <end position="340"/>
    </location>
</feature>
<feature type="transmembrane region" description="Helical" evidence="6">
    <location>
        <begin position="592"/>
        <end position="616"/>
    </location>
</feature>
<evidence type="ECO:0000256" key="3">
    <source>
        <dbReference type="ARBA" id="ARBA00022692"/>
    </source>
</evidence>
<feature type="transmembrane region" description="Helical" evidence="6">
    <location>
        <begin position="62"/>
        <end position="87"/>
    </location>
</feature>
<organism evidence="8 9">
    <name type="scientific">Saccharolobus caldissimus</name>
    <dbReference type="NCBI Taxonomy" id="1702097"/>
    <lineage>
        <taxon>Archaea</taxon>
        <taxon>Thermoproteota</taxon>
        <taxon>Thermoprotei</taxon>
        <taxon>Sulfolobales</taxon>
        <taxon>Sulfolobaceae</taxon>
        <taxon>Saccharolobus</taxon>
    </lineage>
</organism>
<accession>A0AAQ4CU85</accession>
<evidence type="ECO:0000256" key="5">
    <source>
        <dbReference type="ARBA" id="ARBA00023136"/>
    </source>
</evidence>
<evidence type="ECO:0000256" key="6">
    <source>
        <dbReference type="SAM" id="Phobius"/>
    </source>
</evidence>
<dbReference type="GO" id="GO:0005886">
    <property type="term" value="C:plasma membrane"/>
    <property type="evidence" value="ECO:0007669"/>
    <property type="project" value="UniProtKB-SubCell"/>
</dbReference>
<evidence type="ECO:0000313" key="8">
    <source>
        <dbReference type="EMBL" id="BDB99366.1"/>
    </source>
</evidence>
<sequence>MVEERRLKFLNIISYDFILVLISGILDLIITLFRSHFLYAVSSFFQFIVINPSVALGDALGLLFVLQASLLGLFIGGIIIMSITFAINYSRFRTEYEEGIPLSTIISSRIITSSKLSSIANWIRDRVEPYVKASAELSSPTEIGIKYTAYFLISLLIVIPLSVTLSLALISPFPFIILLFPLIFIFYPEQMYKSKAREARDNIQDELPFFIVLITIITASGTTIYEAIKKVIEFPIFKFIKREALLILRDIDFFGKSPLDALEHRAKVTLNRDYSWFLAGYTSVIRSGGDVEAYLFQKAREFLNWLQFRWRFYAERTSFLGELIVILFLIFPMFLVALAFFTNGAIISFLLVIPILFGTILYAITINNRPKYMDNIGLNSIQLLVAFFSLFLVSGLVEIFINKIYYSIGLGLLAFSIVFTMFTYGQVKEINDVENSLPQFLRDITEFRKIGYDIGRAIRALALEKKYRPEFNRVLEEIVKQDAMGIPITRAKVNTRSWLGKFALTTVQILIESGAVRPDLLEYLTEFTLNFVQSKKEAFSRMRVYQVLGVLTPVLLIVTILISIVIMGSFSIVSIPNALGVPQIPNIITQLILSPLTVIEMFTFIFMTSFTIGLLVTKALYGTIQYMILPAITLAIALLSIHSFNIIEPIILKFFSI</sequence>
<feature type="transmembrane region" description="Helical" evidence="6">
    <location>
        <begin position="544"/>
        <end position="572"/>
    </location>
</feature>
<feature type="domain" description="Type II secretion system protein GspF" evidence="7">
    <location>
        <begin position="213"/>
        <end position="338"/>
    </location>
</feature>
<feature type="transmembrane region" description="Helical" evidence="6">
    <location>
        <begin position="376"/>
        <end position="397"/>
    </location>
</feature>
<dbReference type="GeneID" id="68867106"/>
<dbReference type="PANTHER" id="PTHR35402">
    <property type="entry name" value="INTEGRAL MEMBRANE PROTEIN-RELATED"/>
    <property type="match status" value="1"/>
</dbReference>
<comment type="subcellular location">
    <subcellularLocation>
        <location evidence="1">Cell membrane</location>
        <topology evidence="1">Multi-pass membrane protein</topology>
    </subcellularLocation>
</comment>
<dbReference type="PANTHER" id="PTHR35402:SF1">
    <property type="entry name" value="TYPE II SECRETION SYSTEM PROTEIN GSPF DOMAIN-CONTAINING PROTEIN"/>
    <property type="match status" value="1"/>
</dbReference>
<feature type="transmembrane region" description="Helical" evidence="6">
    <location>
        <begin position="207"/>
        <end position="228"/>
    </location>
</feature>
<keyword evidence="4 6" id="KW-1133">Transmembrane helix</keyword>
<feature type="transmembrane region" description="Helical" evidence="6">
    <location>
        <begin position="12"/>
        <end position="30"/>
    </location>
</feature>
<feature type="transmembrane region" description="Helical" evidence="6">
    <location>
        <begin position="403"/>
        <end position="424"/>
    </location>
</feature>
<reference evidence="8 9" key="1">
    <citation type="journal article" date="2022" name="Microbiol. Resour. Announc.">
        <title>Complete Genome Sequence of the Hyperthermophilic and Acidophilic Archaeon Saccharolobus caldissimus Strain HS-3T.</title>
        <authorList>
            <person name="Sakai H.D."/>
            <person name="Kurosawa N."/>
        </authorList>
    </citation>
    <scope>NUCLEOTIDE SEQUENCE [LARGE SCALE GENOMIC DNA]</scope>
    <source>
        <strain evidence="8 9">JCM32116</strain>
    </source>
</reference>
<evidence type="ECO:0000256" key="2">
    <source>
        <dbReference type="ARBA" id="ARBA00022475"/>
    </source>
</evidence>
<name>A0AAQ4CU85_9CREN</name>
<keyword evidence="5 6" id="KW-0472">Membrane</keyword>
<evidence type="ECO:0000259" key="7">
    <source>
        <dbReference type="Pfam" id="PF00482"/>
    </source>
</evidence>
<keyword evidence="3 6" id="KW-0812">Transmembrane</keyword>
<gene>
    <name evidence="8" type="ORF">SACC_23830</name>
</gene>
<proteinExistence type="predicted"/>
<dbReference type="EMBL" id="AP025226">
    <property type="protein sequence ID" value="BDB99366.1"/>
    <property type="molecule type" value="Genomic_DNA"/>
</dbReference>
<feature type="transmembrane region" description="Helical" evidence="6">
    <location>
        <begin position="155"/>
        <end position="187"/>
    </location>
</feature>
<dbReference type="KEGG" id="scas:SACC_23830"/>
<evidence type="ECO:0000256" key="1">
    <source>
        <dbReference type="ARBA" id="ARBA00004651"/>
    </source>
</evidence>
<dbReference type="Pfam" id="PF00482">
    <property type="entry name" value="T2SSF"/>
    <property type="match status" value="2"/>
</dbReference>
<dbReference type="RefSeq" id="WP_425594776.1">
    <property type="nucleotide sequence ID" value="NZ_AP025226.1"/>
</dbReference>
<feature type="transmembrane region" description="Helical" evidence="6">
    <location>
        <begin position="628"/>
        <end position="647"/>
    </location>
</feature>
<dbReference type="AlphaFoldDB" id="A0AAQ4CU85"/>
<evidence type="ECO:0000256" key="4">
    <source>
        <dbReference type="ARBA" id="ARBA00022989"/>
    </source>
</evidence>
<dbReference type="InterPro" id="IPR018076">
    <property type="entry name" value="T2SS_GspF_dom"/>
</dbReference>
<evidence type="ECO:0000313" key="9">
    <source>
        <dbReference type="Proteomes" id="UP001319921"/>
    </source>
</evidence>
<dbReference type="InterPro" id="IPR056569">
    <property type="entry name" value="ArlJ-like"/>
</dbReference>
<keyword evidence="2" id="KW-1003">Cell membrane</keyword>
<keyword evidence="9" id="KW-1185">Reference proteome</keyword>
<feature type="transmembrane region" description="Helical" evidence="6">
    <location>
        <begin position="346"/>
        <end position="364"/>
    </location>
</feature>
<protein>
    <recommendedName>
        <fullName evidence="7">Type II secretion system protein GspF domain-containing protein</fullName>
    </recommendedName>
</protein>
<feature type="domain" description="Type II secretion system protein GspF" evidence="7">
    <location>
        <begin position="440"/>
        <end position="562"/>
    </location>
</feature>
<dbReference type="Proteomes" id="UP001319921">
    <property type="component" value="Chromosome"/>
</dbReference>